<evidence type="ECO:0000313" key="2">
    <source>
        <dbReference type="Proteomes" id="UP001517376"/>
    </source>
</evidence>
<gene>
    <name evidence="1" type="ORF">GU920_08165</name>
</gene>
<sequence>MTKLHRGTWIVAACHEGALILENAGAAQEPDLRLIDRLEAPAAHPLPTGQAHPEVTDRASLALSAFAARVVGRLAREVARGNARHLVLAAAPPLLTAIRDRMDDDLRARLMLTLPQTLTRHPVPRIAAEVQTALSRAA</sequence>
<organism evidence="1 2">
    <name type="scientific">Paragemmobacter ruber</name>
    <dbReference type="NCBI Taxonomy" id="1985673"/>
    <lineage>
        <taxon>Bacteria</taxon>
        <taxon>Pseudomonadati</taxon>
        <taxon>Pseudomonadota</taxon>
        <taxon>Alphaproteobacteria</taxon>
        <taxon>Rhodobacterales</taxon>
        <taxon>Paracoccaceae</taxon>
        <taxon>Paragemmobacter</taxon>
    </lineage>
</organism>
<dbReference type="EMBL" id="JAAATW010000001">
    <property type="protein sequence ID" value="NBE07507.1"/>
    <property type="molecule type" value="Genomic_DNA"/>
</dbReference>
<accession>A0ABW9Y6J8</accession>
<name>A0ABW9Y6J8_9RHOB</name>
<reference evidence="2" key="1">
    <citation type="submission" date="2020-01" db="EMBL/GenBank/DDBJ databases">
        <title>Sphingomonas sp. strain CSW-10.</title>
        <authorList>
            <person name="Chen W.-M."/>
        </authorList>
    </citation>
    <scope>NUCLEOTIDE SEQUENCE [LARGE SCALE GENOMIC DNA]</scope>
    <source>
        <strain evidence="2">CCP-1</strain>
    </source>
</reference>
<keyword evidence="2" id="KW-1185">Reference proteome</keyword>
<evidence type="ECO:0000313" key="1">
    <source>
        <dbReference type="EMBL" id="NBE07507.1"/>
    </source>
</evidence>
<protein>
    <recommendedName>
        <fullName evidence="3">Host attachment protein</fullName>
    </recommendedName>
</protein>
<dbReference type="RefSeq" id="WP_161766415.1">
    <property type="nucleotide sequence ID" value="NZ_JAAATW010000001.1"/>
</dbReference>
<dbReference type="Pfam" id="PF18856">
    <property type="entry name" value="baeRF_family12"/>
    <property type="match status" value="1"/>
</dbReference>
<proteinExistence type="predicted"/>
<comment type="caution">
    <text evidence="1">The sequence shown here is derived from an EMBL/GenBank/DDBJ whole genome shotgun (WGS) entry which is preliminary data.</text>
</comment>
<dbReference type="InterPro" id="IPR041374">
    <property type="entry name" value="BaeRF_family12"/>
</dbReference>
<evidence type="ECO:0008006" key="3">
    <source>
        <dbReference type="Google" id="ProtNLM"/>
    </source>
</evidence>
<dbReference type="Proteomes" id="UP001517376">
    <property type="component" value="Unassembled WGS sequence"/>
</dbReference>